<reference evidence="2" key="1">
    <citation type="submission" date="2021-03" db="EMBL/GenBank/DDBJ databases">
        <title>Evolutionary innovations through gain and loss of genes in the ectomycorrhizal Boletales.</title>
        <authorList>
            <person name="Wu G."/>
            <person name="Miyauchi S."/>
            <person name="Morin E."/>
            <person name="Yang Z.-L."/>
            <person name="Xu J."/>
            <person name="Martin F.M."/>
        </authorList>
    </citation>
    <scope>NUCLEOTIDE SEQUENCE</scope>
    <source>
        <strain evidence="2">BR01</strain>
    </source>
</reference>
<keyword evidence="3" id="KW-1185">Reference proteome</keyword>
<name>A0A8I2YRP5_9AGAM</name>
<feature type="region of interest" description="Disordered" evidence="1">
    <location>
        <begin position="1050"/>
        <end position="1069"/>
    </location>
</feature>
<evidence type="ECO:0000313" key="3">
    <source>
        <dbReference type="Proteomes" id="UP000683000"/>
    </source>
</evidence>
<gene>
    <name evidence="2" type="ORF">JVT61DRAFT_14635</name>
</gene>
<proteinExistence type="predicted"/>
<organism evidence="2 3">
    <name type="scientific">Boletus reticuloceps</name>
    <dbReference type="NCBI Taxonomy" id="495285"/>
    <lineage>
        <taxon>Eukaryota</taxon>
        <taxon>Fungi</taxon>
        <taxon>Dikarya</taxon>
        <taxon>Basidiomycota</taxon>
        <taxon>Agaricomycotina</taxon>
        <taxon>Agaricomycetes</taxon>
        <taxon>Agaricomycetidae</taxon>
        <taxon>Boletales</taxon>
        <taxon>Boletineae</taxon>
        <taxon>Boletaceae</taxon>
        <taxon>Boletoideae</taxon>
        <taxon>Boletus</taxon>
    </lineage>
</organism>
<sequence length="1501" mass="167072">MRVAWGRKDVVGSKEIQLQKTAEHECPFLIGHVVVVALKRVLAVLNVELDPLAVVQQPLRAAHHNDAHSSLVGYTNVLAPSLSSSTADASHRYSPSRHSSSALSGSPESHTGSPKNLLGNLFPSSVTLTSPIPLFKMSSSAVGYRPTSGLAGPRSCMLQILNAPSTFCSEHTPNMPLHHTPSWVVLALASHRIRSPNDAQSVLYDLALPLTSISPSRPPINTLHALPLLILTTHSLAYFSLVSLLRPLISHLICLPPHSQTYRSFHFNMLLQAISLFVRSRLAADVSVEILKEMENWGLTLWTDTERVLIRDNFRSPQLVDYFRRRGPHRQAEKREILEAKLRAYASLGRVESSAHYLHTIRKQCLENGITPPYTTEDSLIDIDGGEEHIQGTAHNANTHYLRAMRDDHQSAFRYFHQLLKLDIIKSRQSPPPPPPPAPHPHATIKSNIDIYDWTTALYAGAHDRALSASSLLDLFRATTQGTNAYKPTRATYTVVIQGLLWRNALEDAQKLWDEFVGEVVSARAKGEENELRIDRKALCVGIDVLVQSGRTEEALYLLDEAVKRDIEEVAPAPSLSDSIPTSTTPNACSQSKPIRALTSPFLKVHPIHVLFTALLRIRRPDAIFYIWTHLTSLYFVPPTNLMLRILLKAAIQASKMDGESLKGAMSWYIADNRLFRKQGGPIAPTMTPYKTTELLETRDCEPGKEAAPSDHDPQYAEQTSIDIAADASPLSRETLAADLYSLLQSPVPPSVVGIWANRRSTEVARSIFRGMIFGNWPALRGAAGSFRGGVTSARAKGSDSVLQELARVFAGRPNRFLPAHPTHLGTERPTMAQPDVRDERIGPPLPTVMPSESTFATYISLLGLSSRAEEIPEVLVWMRALRVLPKTETLAVALVFWMEVGLRGPVFEDGWMLTTESARVGDGDVKTIERADVSPRTEYGALRVWVRAWVGEKKAPTEQDIYAGIKRVREMRDKADFSTSIGEGKYPRAPVLVRLTGRTSSWSQQATTRRNPLASLASLITPNPPTVITSATPTMDIDTFVYIDCTEPDSPTSTTPTATPFSPVSDDPSTCFSKRLNRGRGVYKEVWDEFYDWEPGYCAEILGTVTQSILASKRQVARVAKTTVARLLDDTAMQEPSVPLAQSGTDTVIMSVTHFQQPRSGHRHVHTRRMDVPIPVITTDAFSPHPKYESCPPASRSVLVDDNPENSTLFFMPYADDERFPAQAYQAKFKTLDWQTSIDPDVEMIQIETVRRLYTNDQFDIHDIDSISIDTIRMLKEIRVSHNTGLQWELSQRDVLHWPGSGFQVSVEKQEKQLPDHTPDAYDLRQRLTSNLKVFCPSISCLHSACETHGNMHANGYIPSGKPRMTGKGMILSEGVPCGRDCFRHIQDFDIFMETLPPSPGKFHHRGSLDTLETVLGIAPDMFPCKLAEICLKPCKEVFVQRLQLFPDHTILPIDDDPLTDIEVGGSSHVRPRRKNKQKFVDESHTSCALYELSLFPNDS</sequence>
<dbReference type="InterPro" id="IPR011990">
    <property type="entry name" value="TPR-like_helical_dom_sf"/>
</dbReference>
<feature type="compositionally biased region" description="Low complexity" evidence="1">
    <location>
        <begin position="1050"/>
        <end position="1066"/>
    </location>
</feature>
<feature type="region of interest" description="Disordered" evidence="1">
    <location>
        <begin position="85"/>
        <end position="116"/>
    </location>
</feature>
<comment type="caution">
    <text evidence="2">The sequence shown here is derived from an EMBL/GenBank/DDBJ whole genome shotgun (WGS) entry which is preliminary data.</text>
</comment>
<dbReference type="OrthoDB" id="185373at2759"/>
<protein>
    <submittedName>
        <fullName evidence="2">Uncharacterized protein</fullName>
    </submittedName>
</protein>
<dbReference type="Proteomes" id="UP000683000">
    <property type="component" value="Unassembled WGS sequence"/>
</dbReference>
<evidence type="ECO:0000313" key="2">
    <source>
        <dbReference type="EMBL" id="KAG6377854.1"/>
    </source>
</evidence>
<feature type="compositionally biased region" description="Low complexity" evidence="1">
    <location>
        <begin position="92"/>
        <end position="107"/>
    </location>
</feature>
<evidence type="ECO:0000256" key="1">
    <source>
        <dbReference type="SAM" id="MobiDB-lite"/>
    </source>
</evidence>
<dbReference type="Gene3D" id="1.25.40.10">
    <property type="entry name" value="Tetratricopeptide repeat domain"/>
    <property type="match status" value="1"/>
</dbReference>
<accession>A0A8I2YRP5</accession>
<dbReference type="EMBL" id="JAGFBS010000008">
    <property type="protein sequence ID" value="KAG6377854.1"/>
    <property type="molecule type" value="Genomic_DNA"/>
</dbReference>